<protein>
    <recommendedName>
        <fullName evidence="4">Thioredoxin domain-containing protein</fullName>
    </recommendedName>
</protein>
<evidence type="ECO:0000256" key="1">
    <source>
        <dbReference type="SAM" id="SignalP"/>
    </source>
</evidence>
<dbReference type="KEGG" id="sdyn:Mal52_36730"/>
<keyword evidence="1" id="KW-0732">Signal</keyword>
<accession>A0A517ZRW5</accession>
<evidence type="ECO:0000313" key="2">
    <source>
        <dbReference type="EMBL" id="QDU45183.1"/>
    </source>
</evidence>
<evidence type="ECO:0000313" key="3">
    <source>
        <dbReference type="Proteomes" id="UP000319383"/>
    </source>
</evidence>
<keyword evidence="3" id="KW-1185">Reference proteome</keyword>
<feature type="signal peptide" evidence="1">
    <location>
        <begin position="1"/>
        <end position="21"/>
    </location>
</feature>
<gene>
    <name evidence="2" type="ORF">Mal52_36730</name>
</gene>
<reference evidence="2 3" key="1">
    <citation type="submission" date="2019-02" db="EMBL/GenBank/DDBJ databases">
        <title>Deep-cultivation of Planctomycetes and their phenomic and genomic characterization uncovers novel biology.</title>
        <authorList>
            <person name="Wiegand S."/>
            <person name="Jogler M."/>
            <person name="Boedeker C."/>
            <person name="Pinto D."/>
            <person name="Vollmers J."/>
            <person name="Rivas-Marin E."/>
            <person name="Kohn T."/>
            <person name="Peeters S.H."/>
            <person name="Heuer A."/>
            <person name="Rast P."/>
            <person name="Oberbeckmann S."/>
            <person name="Bunk B."/>
            <person name="Jeske O."/>
            <person name="Meyerdierks A."/>
            <person name="Storesund J.E."/>
            <person name="Kallscheuer N."/>
            <person name="Luecker S."/>
            <person name="Lage O.M."/>
            <person name="Pohl T."/>
            <person name="Merkel B.J."/>
            <person name="Hornburger P."/>
            <person name="Mueller R.-W."/>
            <person name="Bruemmer F."/>
            <person name="Labrenz M."/>
            <person name="Spormann A.M."/>
            <person name="Op den Camp H."/>
            <person name="Overmann J."/>
            <person name="Amann R."/>
            <person name="Jetten M.S.M."/>
            <person name="Mascher T."/>
            <person name="Medema M.H."/>
            <person name="Devos D.P."/>
            <person name="Kaster A.-K."/>
            <person name="Ovreas L."/>
            <person name="Rohde M."/>
            <person name="Galperin M.Y."/>
            <person name="Jogler C."/>
        </authorList>
    </citation>
    <scope>NUCLEOTIDE SEQUENCE [LARGE SCALE GENOMIC DNA]</scope>
    <source>
        <strain evidence="2 3">Mal52</strain>
    </source>
</reference>
<name>A0A517ZRW5_9PLAN</name>
<dbReference type="AlphaFoldDB" id="A0A517ZRW5"/>
<proteinExistence type="predicted"/>
<feature type="chain" id="PRO_5021957068" description="Thioredoxin domain-containing protein" evidence="1">
    <location>
        <begin position="22"/>
        <end position="187"/>
    </location>
</feature>
<dbReference type="OrthoDB" id="265402at2"/>
<organism evidence="2 3">
    <name type="scientific">Symmachiella dynata</name>
    <dbReference type="NCBI Taxonomy" id="2527995"/>
    <lineage>
        <taxon>Bacteria</taxon>
        <taxon>Pseudomonadati</taxon>
        <taxon>Planctomycetota</taxon>
        <taxon>Planctomycetia</taxon>
        <taxon>Planctomycetales</taxon>
        <taxon>Planctomycetaceae</taxon>
        <taxon>Symmachiella</taxon>
    </lineage>
</organism>
<dbReference type="Proteomes" id="UP000319383">
    <property type="component" value="Chromosome"/>
</dbReference>
<dbReference type="EMBL" id="CP036276">
    <property type="protein sequence ID" value="QDU45183.1"/>
    <property type="molecule type" value="Genomic_DNA"/>
</dbReference>
<sequence precursor="true">MLKVVVPSLALILAGFVAVSAAEKSAEVESGLKPGTFVPAYHVRDITGPKKGETLCYRCRYGSKPVVNIFAREITPELTALIKDVDKQVGENKDKKMSAFVVFLSDDADNMEPKIKELAKKNKLTIPLTIIEDVAGPEEYKISKDADVTVMMWVESEVKVNHAFGKGKLKKENVKKVAAETKKILAD</sequence>
<dbReference type="RefSeq" id="WP_145377592.1">
    <property type="nucleotide sequence ID" value="NZ_CP036270.1"/>
</dbReference>
<evidence type="ECO:0008006" key="4">
    <source>
        <dbReference type="Google" id="ProtNLM"/>
    </source>
</evidence>